<dbReference type="GO" id="GO:0016903">
    <property type="term" value="F:oxidoreductase activity, acting on the aldehyde or oxo group of donors"/>
    <property type="evidence" value="ECO:0007669"/>
    <property type="project" value="InterPro"/>
</dbReference>
<dbReference type="Pfam" id="PF01558">
    <property type="entry name" value="POR"/>
    <property type="match status" value="1"/>
</dbReference>
<accession>A0A3G1L018</accession>
<dbReference type="OrthoDB" id="9789125at2"/>
<name>A0A3G1L018_FORW1</name>
<feature type="domain" description="Pyruvate/ketoisovalerate oxidoreductase catalytic" evidence="2">
    <location>
        <begin position="32"/>
        <end position="208"/>
    </location>
</feature>
<evidence type="ECO:0000313" key="4">
    <source>
        <dbReference type="Proteomes" id="UP000323521"/>
    </source>
</evidence>
<evidence type="ECO:0000259" key="2">
    <source>
        <dbReference type="Pfam" id="PF01558"/>
    </source>
</evidence>
<dbReference type="InterPro" id="IPR052198">
    <property type="entry name" value="IorB_Oxidoreductase"/>
</dbReference>
<evidence type="ECO:0000313" key="3">
    <source>
        <dbReference type="EMBL" id="ATW27998.1"/>
    </source>
</evidence>
<sequence length="210" mass="22840">MDVPCVFRCANLILSQRRVNNVGTNVLFVGVGGQGIILASKLLAAGLVQLGYDVKMSEIHGMAQRGGSVTTQVRFGEKVYSPCIGTGEADVVVTFEKVEAVRYLGQLKPEGTLIVNDCEIYSLPVVIGQEKYPENIIEKLKEEVKELKVVDAANIALDLGNIKAQNIVILGVLVKALGLERVNWKEILETYFRGDILDLNVKALDAGINL</sequence>
<dbReference type="InterPro" id="IPR019752">
    <property type="entry name" value="Pyrv/ketoisovalerate_OxRed_cat"/>
</dbReference>
<dbReference type="InterPro" id="IPR002869">
    <property type="entry name" value="Pyrv_flavodox_OxRed_cen"/>
</dbReference>
<dbReference type="KEGG" id="fwa:DCMF_27490"/>
<organism evidence="3 4">
    <name type="scientific">Formimonas warabiya</name>
    <dbReference type="NCBI Taxonomy" id="1761012"/>
    <lineage>
        <taxon>Bacteria</taxon>
        <taxon>Bacillati</taxon>
        <taxon>Bacillota</taxon>
        <taxon>Clostridia</taxon>
        <taxon>Eubacteriales</taxon>
        <taxon>Peptococcaceae</taxon>
        <taxon>Candidatus Formimonas</taxon>
    </lineage>
</organism>
<dbReference type="PANTHER" id="PTHR43854">
    <property type="entry name" value="INDOLEPYRUVATE OXIDOREDUCTASE SUBUNIT IORB"/>
    <property type="match status" value="1"/>
</dbReference>
<keyword evidence="1" id="KW-0560">Oxidoreductase</keyword>
<protein>
    <submittedName>
        <fullName evidence="3">Indolepyruvate oxidoreductase subunit beta</fullName>
    </submittedName>
</protein>
<reference evidence="3 4" key="1">
    <citation type="submission" date="2016-10" db="EMBL/GenBank/DDBJ databases">
        <title>Complete Genome Sequence of Peptococcaceae strain DCMF.</title>
        <authorList>
            <person name="Edwards R.J."/>
            <person name="Holland S.I."/>
            <person name="Deshpande N.P."/>
            <person name="Wong Y.K."/>
            <person name="Ertan H."/>
            <person name="Manefield M."/>
            <person name="Russell T.L."/>
            <person name="Lee M.J."/>
        </authorList>
    </citation>
    <scope>NUCLEOTIDE SEQUENCE [LARGE SCALE GENOMIC DNA]</scope>
    <source>
        <strain evidence="3 4">DCMF</strain>
    </source>
</reference>
<keyword evidence="3" id="KW-0670">Pyruvate</keyword>
<dbReference type="PANTHER" id="PTHR43854:SF1">
    <property type="entry name" value="INDOLEPYRUVATE OXIDOREDUCTASE SUBUNIT IORB"/>
    <property type="match status" value="1"/>
</dbReference>
<keyword evidence="4" id="KW-1185">Reference proteome</keyword>
<dbReference type="EMBL" id="CP017634">
    <property type="protein sequence ID" value="ATW27998.1"/>
    <property type="molecule type" value="Genomic_DNA"/>
</dbReference>
<dbReference type="Proteomes" id="UP000323521">
    <property type="component" value="Chromosome"/>
</dbReference>
<proteinExistence type="predicted"/>
<dbReference type="AlphaFoldDB" id="A0A3G1L018"/>
<gene>
    <name evidence="3" type="ORF">DCMF_27490</name>
</gene>
<evidence type="ECO:0000256" key="1">
    <source>
        <dbReference type="ARBA" id="ARBA00023002"/>
    </source>
</evidence>
<dbReference type="SUPFAM" id="SSF53323">
    <property type="entry name" value="Pyruvate-ferredoxin oxidoreductase, PFOR, domain III"/>
    <property type="match status" value="1"/>
</dbReference>
<dbReference type="NCBIfam" id="NF005325">
    <property type="entry name" value="PRK06853.1-5"/>
    <property type="match status" value="1"/>
</dbReference>
<dbReference type="Gene3D" id="3.40.920.10">
    <property type="entry name" value="Pyruvate-ferredoxin oxidoreductase, PFOR, domain III"/>
    <property type="match status" value="1"/>
</dbReference>